<gene>
    <name evidence="2" type="ORF">J4Q44_G00393250</name>
</gene>
<feature type="region of interest" description="Disordered" evidence="1">
    <location>
        <begin position="1"/>
        <end position="41"/>
    </location>
</feature>
<evidence type="ECO:0000313" key="2">
    <source>
        <dbReference type="EMBL" id="KAK6269372.1"/>
    </source>
</evidence>
<dbReference type="EMBL" id="JAGTTL010002572">
    <property type="protein sequence ID" value="KAK6269372.1"/>
    <property type="molecule type" value="Genomic_DNA"/>
</dbReference>
<organism evidence="2 3">
    <name type="scientific">Coregonus suidteri</name>
    <dbReference type="NCBI Taxonomy" id="861788"/>
    <lineage>
        <taxon>Eukaryota</taxon>
        <taxon>Metazoa</taxon>
        <taxon>Chordata</taxon>
        <taxon>Craniata</taxon>
        <taxon>Vertebrata</taxon>
        <taxon>Euteleostomi</taxon>
        <taxon>Actinopterygii</taxon>
        <taxon>Neopterygii</taxon>
        <taxon>Teleostei</taxon>
        <taxon>Protacanthopterygii</taxon>
        <taxon>Salmoniformes</taxon>
        <taxon>Salmonidae</taxon>
        <taxon>Coregoninae</taxon>
        <taxon>Coregonus</taxon>
    </lineage>
</organism>
<accession>A0AAN8KII1</accession>
<sequence>LRLPGATPHLRLPGATPHLRLPGATPHLRLPGATPHLRLPGATPHLRQREYLGILHPKQCSRGKLFHSIPRYSQRIPVVLLNYSVIPINFNKAVL</sequence>
<feature type="non-terminal residue" evidence="2">
    <location>
        <position position="1"/>
    </location>
</feature>
<evidence type="ECO:0000313" key="3">
    <source>
        <dbReference type="Proteomes" id="UP001356427"/>
    </source>
</evidence>
<dbReference type="AlphaFoldDB" id="A0AAN8KII1"/>
<proteinExistence type="predicted"/>
<comment type="caution">
    <text evidence="2">The sequence shown here is derived from an EMBL/GenBank/DDBJ whole genome shotgun (WGS) entry which is preliminary data.</text>
</comment>
<reference evidence="2 3" key="1">
    <citation type="submission" date="2021-04" db="EMBL/GenBank/DDBJ databases">
        <authorList>
            <person name="De Guttry C."/>
            <person name="Zahm M."/>
            <person name="Klopp C."/>
            <person name="Cabau C."/>
            <person name="Louis A."/>
            <person name="Berthelot C."/>
            <person name="Parey E."/>
            <person name="Roest Crollius H."/>
            <person name="Montfort J."/>
            <person name="Robinson-Rechavi M."/>
            <person name="Bucao C."/>
            <person name="Bouchez O."/>
            <person name="Gislard M."/>
            <person name="Lluch J."/>
            <person name="Milhes M."/>
            <person name="Lampietro C."/>
            <person name="Lopez Roques C."/>
            <person name="Donnadieu C."/>
            <person name="Braasch I."/>
            <person name="Desvignes T."/>
            <person name="Postlethwait J."/>
            <person name="Bobe J."/>
            <person name="Wedekind C."/>
            <person name="Guiguen Y."/>
        </authorList>
    </citation>
    <scope>NUCLEOTIDE SEQUENCE [LARGE SCALE GENOMIC DNA]</scope>
    <source>
        <strain evidence="2">Cs_M1</strain>
        <tissue evidence="2">Blood</tissue>
    </source>
</reference>
<dbReference type="Proteomes" id="UP001356427">
    <property type="component" value="Unassembled WGS sequence"/>
</dbReference>
<protein>
    <submittedName>
        <fullName evidence="2">Uncharacterized protein</fullName>
    </submittedName>
</protein>
<evidence type="ECO:0000256" key="1">
    <source>
        <dbReference type="SAM" id="MobiDB-lite"/>
    </source>
</evidence>
<keyword evidence="3" id="KW-1185">Reference proteome</keyword>
<name>A0AAN8KII1_9TELE</name>